<gene>
    <name evidence="11" type="ORF">TIS948_LOCUS3769</name>
</gene>
<evidence type="ECO:0000313" key="12">
    <source>
        <dbReference type="Proteomes" id="UP000663825"/>
    </source>
</evidence>
<dbReference type="InterPro" id="IPR003439">
    <property type="entry name" value="ABC_transporter-like_ATP-bd"/>
</dbReference>
<dbReference type="SUPFAM" id="SSF52540">
    <property type="entry name" value="P-loop containing nucleoside triphosphate hydrolases"/>
    <property type="match status" value="1"/>
</dbReference>
<evidence type="ECO:0000256" key="8">
    <source>
        <dbReference type="ARBA" id="ARBA00023136"/>
    </source>
</evidence>
<dbReference type="InterPro" id="IPR050352">
    <property type="entry name" value="ABCG_transporters"/>
</dbReference>
<dbReference type="GO" id="GO:0005524">
    <property type="term" value="F:ATP binding"/>
    <property type="evidence" value="ECO:0007669"/>
    <property type="project" value="UniProtKB-KW"/>
</dbReference>
<reference evidence="11" key="1">
    <citation type="submission" date="2021-02" db="EMBL/GenBank/DDBJ databases">
        <authorList>
            <person name="Nowell W R."/>
        </authorList>
    </citation>
    <scope>NUCLEOTIDE SEQUENCE</scope>
</reference>
<evidence type="ECO:0000256" key="1">
    <source>
        <dbReference type="ARBA" id="ARBA00004141"/>
    </source>
</evidence>
<evidence type="ECO:0000313" key="11">
    <source>
        <dbReference type="EMBL" id="CAF3045959.1"/>
    </source>
</evidence>
<dbReference type="PROSITE" id="PS50893">
    <property type="entry name" value="ABC_TRANSPORTER_2"/>
    <property type="match status" value="1"/>
</dbReference>
<dbReference type="PANTHER" id="PTHR48041">
    <property type="entry name" value="ABC TRANSPORTER G FAMILY MEMBER 28"/>
    <property type="match status" value="1"/>
</dbReference>
<keyword evidence="7" id="KW-1133">Transmembrane helix</keyword>
<keyword evidence="3" id="KW-0813">Transport</keyword>
<proteinExistence type="inferred from homology"/>
<evidence type="ECO:0000256" key="7">
    <source>
        <dbReference type="ARBA" id="ARBA00022989"/>
    </source>
</evidence>
<evidence type="ECO:0000256" key="5">
    <source>
        <dbReference type="ARBA" id="ARBA00022741"/>
    </source>
</evidence>
<organism evidence="11 12">
    <name type="scientific">Rotaria socialis</name>
    <dbReference type="NCBI Taxonomy" id="392032"/>
    <lineage>
        <taxon>Eukaryota</taxon>
        <taxon>Metazoa</taxon>
        <taxon>Spiralia</taxon>
        <taxon>Gnathifera</taxon>
        <taxon>Rotifera</taxon>
        <taxon>Eurotatoria</taxon>
        <taxon>Bdelloidea</taxon>
        <taxon>Philodinida</taxon>
        <taxon>Philodinidae</taxon>
        <taxon>Rotaria</taxon>
    </lineage>
</organism>
<evidence type="ECO:0000256" key="4">
    <source>
        <dbReference type="ARBA" id="ARBA00022692"/>
    </source>
</evidence>
<evidence type="ECO:0000256" key="3">
    <source>
        <dbReference type="ARBA" id="ARBA00022448"/>
    </source>
</evidence>
<dbReference type="AlphaFoldDB" id="A0A817MEK2"/>
<keyword evidence="5" id="KW-0547">Nucleotide-binding</keyword>
<dbReference type="Pfam" id="PF00005">
    <property type="entry name" value="ABC_tran"/>
    <property type="match status" value="1"/>
</dbReference>
<comment type="caution">
    <text evidence="11">The sequence shown here is derived from an EMBL/GenBank/DDBJ whole genome shotgun (WGS) entry which is preliminary data.</text>
</comment>
<dbReference type="InterPro" id="IPR003593">
    <property type="entry name" value="AAA+_ATPase"/>
</dbReference>
<dbReference type="InterPro" id="IPR027417">
    <property type="entry name" value="P-loop_NTPase"/>
</dbReference>
<feature type="region of interest" description="Disordered" evidence="9">
    <location>
        <begin position="220"/>
        <end position="242"/>
    </location>
</feature>
<dbReference type="Proteomes" id="UP000663825">
    <property type="component" value="Unassembled WGS sequence"/>
</dbReference>
<dbReference type="Gene3D" id="3.40.50.300">
    <property type="entry name" value="P-loop containing nucleotide triphosphate hydrolases"/>
    <property type="match status" value="1"/>
</dbReference>
<comment type="subcellular location">
    <subcellularLocation>
        <location evidence="1">Membrane</location>
        <topology evidence="1">Multi-pass membrane protein</topology>
    </subcellularLocation>
</comment>
<accession>A0A817MEK2</accession>
<evidence type="ECO:0000256" key="6">
    <source>
        <dbReference type="ARBA" id="ARBA00022840"/>
    </source>
</evidence>
<comment type="similarity">
    <text evidence="2">Belongs to the ABC transporter superfamily. ABCG family. Eye pigment precursor importer (TC 3.A.1.204) subfamily.</text>
</comment>
<keyword evidence="4" id="KW-0812">Transmembrane</keyword>
<dbReference type="OrthoDB" id="66620at2759"/>
<dbReference type="EMBL" id="CAJNXB010000353">
    <property type="protein sequence ID" value="CAF3045959.1"/>
    <property type="molecule type" value="Genomic_DNA"/>
</dbReference>
<name>A0A817MEK2_9BILA</name>
<keyword evidence="8" id="KW-0472">Membrane</keyword>
<feature type="domain" description="ABC transporter" evidence="10">
    <location>
        <begin position="14"/>
        <end position="240"/>
    </location>
</feature>
<evidence type="ECO:0000259" key="10">
    <source>
        <dbReference type="PROSITE" id="PS50893"/>
    </source>
</evidence>
<keyword evidence="6" id="KW-0067">ATP-binding</keyword>
<sequence length="242" mass="26775">MQRHQLLFEYGKFCKLCSLPCLQKAQKQILTNVSGIFRTGMNAIMGPTGCGKSSLLDLLADRKDREGFEGEILLNGHPRTQNYKYHVGYVVQDDIICGNLTVKENLMFSANVRLSTKYTADEKTKIVEHVILQLGLGKCAGTIVGNDLKRGVSGGERKRTNIGMELVLSPSILFLDEPTTGLDSSMAHNVMECLHQLSRTGLGFSCVEHNNPADFLLDITQGDRPPLSAQQQDDIAFNEERS</sequence>
<dbReference type="GO" id="GO:0042626">
    <property type="term" value="F:ATPase-coupled transmembrane transporter activity"/>
    <property type="evidence" value="ECO:0007669"/>
    <property type="project" value="TreeGrafter"/>
</dbReference>
<dbReference type="PANTHER" id="PTHR48041:SF116">
    <property type="entry name" value="PROTEIN BROWN"/>
    <property type="match status" value="1"/>
</dbReference>
<protein>
    <recommendedName>
        <fullName evidence="10">ABC transporter domain-containing protein</fullName>
    </recommendedName>
</protein>
<evidence type="ECO:0000256" key="9">
    <source>
        <dbReference type="SAM" id="MobiDB-lite"/>
    </source>
</evidence>
<dbReference type="GO" id="GO:0005886">
    <property type="term" value="C:plasma membrane"/>
    <property type="evidence" value="ECO:0007669"/>
    <property type="project" value="TreeGrafter"/>
</dbReference>
<dbReference type="SMART" id="SM00382">
    <property type="entry name" value="AAA"/>
    <property type="match status" value="1"/>
</dbReference>
<dbReference type="GO" id="GO:0016887">
    <property type="term" value="F:ATP hydrolysis activity"/>
    <property type="evidence" value="ECO:0007669"/>
    <property type="project" value="InterPro"/>
</dbReference>
<evidence type="ECO:0000256" key="2">
    <source>
        <dbReference type="ARBA" id="ARBA00005814"/>
    </source>
</evidence>